<accession>A0ABS1VBN9</accession>
<dbReference type="InterPro" id="IPR036390">
    <property type="entry name" value="WH_DNA-bd_sf"/>
</dbReference>
<dbReference type="Gene3D" id="3.40.190.290">
    <property type="match status" value="1"/>
</dbReference>
<dbReference type="PROSITE" id="PS50931">
    <property type="entry name" value="HTH_LYSR"/>
    <property type="match status" value="1"/>
</dbReference>
<dbReference type="InterPro" id="IPR036388">
    <property type="entry name" value="WH-like_DNA-bd_sf"/>
</dbReference>
<dbReference type="InterPro" id="IPR000847">
    <property type="entry name" value="LysR_HTH_N"/>
</dbReference>
<comment type="caution">
    <text evidence="6">The sequence shown here is derived from an EMBL/GenBank/DDBJ whole genome shotgun (WGS) entry which is preliminary data.</text>
</comment>
<keyword evidence="7" id="KW-1185">Reference proteome</keyword>
<dbReference type="Gene3D" id="1.10.10.10">
    <property type="entry name" value="Winged helix-like DNA-binding domain superfamily/Winged helix DNA-binding domain"/>
    <property type="match status" value="1"/>
</dbReference>
<dbReference type="SUPFAM" id="SSF46785">
    <property type="entry name" value="Winged helix' DNA-binding domain"/>
    <property type="match status" value="1"/>
</dbReference>
<evidence type="ECO:0000256" key="2">
    <source>
        <dbReference type="ARBA" id="ARBA00023015"/>
    </source>
</evidence>
<name>A0ABS1VBN9_9PROT</name>
<keyword evidence="4" id="KW-0804">Transcription</keyword>
<dbReference type="InterPro" id="IPR050950">
    <property type="entry name" value="HTH-type_LysR_regulators"/>
</dbReference>
<dbReference type="RefSeq" id="WP_202828783.1">
    <property type="nucleotide sequence ID" value="NZ_JAEUXJ010000025.1"/>
</dbReference>
<dbReference type="EMBL" id="JAEUXJ010000025">
    <property type="protein sequence ID" value="MBL6459048.1"/>
    <property type="molecule type" value="Genomic_DNA"/>
</dbReference>
<keyword evidence="3" id="KW-0238">DNA-binding</keyword>
<protein>
    <submittedName>
        <fullName evidence="6">LysR family transcriptional regulator</fullName>
    </submittedName>
</protein>
<keyword evidence="2" id="KW-0805">Transcription regulation</keyword>
<evidence type="ECO:0000256" key="1">
    <source>
        <dbReference type="ARBA" id="ARBA00009437"/>
    </source>
</evidence>
<reference evidence="6 7" key="1">
    <citation type="submission" date="2021-01" db="EMBL/GenBank/DDBJ databases">
        <title>Belnapia mucosa sp. nov. and Belnapia arida sp. nov., isolated from the Tabernas Desert (Almeria, Spain).</title>
        <authorList>
            <person name="Molina-Menor E."/>
            <person name="Vidal-Verdu A."/>
            <person name="Calonge A."/>
            <person name="Satari L."/>
            <person name="Pereto Magraner J."/>
            <person name="Porcar Miralles M."/>
        </authorList>
    </citation>
    <scope>NUCLEOTIDE SEQUENCE [LARGE SCALE GENOMIC DNA]</scope>
    <source>
        <strain evidence="6 7">T6</strain>
    </source>
</reference>
<proteinExistence type="inferred from homology"/>
<dbReference type="PANTHER" id="PTHR30419">
    <property type="entry name" value="HTH-TYPE TRANSCRIPTIONAL REGULATOR YBHD"/>
    <property type="match status" value="1"/>
</dbReference>
<dbReference type="PANTHER" id="PTHR30419:SF30">
    <property type="entry name" value="LYSR FAMILY TRANSCRIPTIONAL REGULATOR"/>
    <property type="match status" value="1"/>
</dbReference>
<organism evidence="6 7">
    <name type="scientific">Belnapia mucosa</name>
    <dbReference type="NCBI Taxonomy" id="2804532"/>
    <lineage>
        <taxon>Bacteria</taxon>
        <taxon>Pseudomonadati</taxon>
        <taxon>Pseudomonadota</taxon>
        <taxon>Alphaproteobacteria</taxon>
        <taxon>Acetobacterales</taxon>
        <taxon>Roseomonadaceae</taxon>
        <taxon>Belnapia</taxon>
    </lineage>
</organism>
<dbReference type="Proteomes" id="UP000606490">
    <property type="component" value="Unassembled WGS sequence"/>
</dbReference>
<evidence type="ECO:0000259" key="5">
    <source>
        <dbReference type="PROSITE" id="PS50931"/>
    </source>
</evidence>
<feature type="domain" description="HTH lysR-type" evidence="5">
    <location>
        <begin position="5"/>
        <end position="62"/>
    </location>
</feature>
<dbReference type="SUPFAM" id="SSF53850">
    <property type="entry name" value="Periplasmic binding protein-like II"/>
    <property type="match status" value="1"/>
</dbReference>
<gene>
    <name evidence="6" type="ORF">JMJ55_27340</name>
</gene>
<dbReference type="PRINTS" id="PR00039">
    <property type="entry name" value="HTHLYSR"/>
</dbReference>
<evidence type="ECO:0000256" key="3">
    <source>
        <dbReference type="ARBA" id="ARBA00023125"/>
    </source>
</evidence>
<dbReference type="Pfam" id="PF03466">
    <property type="entry name" value="LysR_substrate"/>
    <property type="match status" value="1"/>
</dbReference>
<comment type="similarity">
    <text evidence="1">Belongs to the LysR transcriptional regulatory family.</text>
</comment>
<evidence type="ECO:0000256" key="4">
    <source>
        <dbReference type="ARBA" id="ARBA00023163"/>
    </source>
</evidence>
<sequence length="318" mass="35124">MSRNVTLRQLRAFCAVAHARSFTRAAEVLNVTQSAVTVAIRSLETELGLRMLDRTTRSLQPTPHGERLLQLAERLLDDLDRGFDDLRAIADRQRGHVVAAATASFISHVLAPALHELARRFPGISVQLHEENTEGAARRLQAAELDFAITTLPAPAPGIATRPLLRDRFGLLCPKEHRLAREAIPLAWEVLRDVPLVGLSAQNGIRRLLEQDAHGVHALHGLRYEVSSVGALQSLVESRVGVTAIPALAAMPMMRMPMVFLPLAPTVYRVVSLAYRPERSFTPAAREVLLAALRQLRRLRNDDVEILMGEAEFDNLPG</sequence>
<evidence type="ECO:0000313" key="7">
    <source>
        <dbReference type="Proteomes" id="UP000606490"/>
    </source>
</evidence>
<evidence type="ECO:0000313" key="6">
    <source>
        <dbReference type="EMBL" id="MBL6459048.1"/>
    </source>
</evidence>
<dbReference type="InterPro" id="IPR005119">
    <property type="entry name" value="LysR_subst-bd"/>
</dbReference>
<dbReference type="Pfam" id="PF00126">
    <property type="entry name" value="HTH_1"/>
    <property type="match status" value="1"/>
</dbReference>